<accession>A0A941E5T7</accession>
<evidence type="ECO:0000259" key="1">
    <source>
        <dbReference type="Pfam" id="PF13946"/>
    </source>
</evidence>
<evidence type="ECO:0000313" key="2">
    <source>
        <dbReference type="EMBL" id="MBR7801612.1"/>
    </source>
</evidence>
<dbReference type="Proteomes" id="UP000678545">
    <property type="component" value="Unassembled WGS sequence"/>
</dbReference>
<proteinExistence type="predicted"/>
<reference evidence="2" key="1">
    <citation type="submission" date="2021-04" db="EMBL/GenBank/DDBJ databases">
        <title>novel species isolated from subtropical streams in China.</title>
        <authorList>
            <person name="Lu H."/>
        </authorList>
    </citation>
    <scope>NUCLEOTIDE SEQUENCE</scope>
    <source>
        <strain evidence="2">FT137W</strain>
    </source>
</reference>
<dbReference type="RefSeq" id="WP_212676726.1">
    <property type="nucleotide sequence ID" value="NZ_JAGSPJ010000007.1"/>
</dbReference>
<dbReference type="InterPro" id="IPR025282">
    <property type="entry name" value="DUF4214"/>
</dbReference>
<gene>
    <name evidence="2" type="ORF">KDM90_16490</name>
</gene>
<protein>
    <submittedName>
        <fullName evidence="2">DUF4214 domain-containing protein</fullName>
    </submittedName>
</protein>
<dbReference type="EMBL" id="JAGSPJ010000007">
    <property type="protein sequence ID" value="MBR7801612.1"/>
    <property type="molecule type" value="Genomic_DNA"/>
</dbReference>
<evidence type="ECO:0000313" key="3">
    <source>
        <dbReference type="Proteomes" id="UP000678545"/>
    </source>
</evidence>
<dbReference type="Pfam" id="PF13946">
    <property type="entry name" value="DUF4214"/>
    <property type="match status" value="1"/>
</dbReference>
<organism evidence="2 3">
    <name type="scientific">Undibacterium fentianense</name>
    <dbReference type="NCBI Taxonomy" id="2828728"/>
    <lineage>
        <taxon>Bacteria</taxon>
        <taxon>Pseudomonadati</taxon>
        <taxon>Pseudomonadota</taxon>
        <taxon>Betaproteobacteria</taxon>
        <taxon>Burkholderiales</taxon>
        <taxon>Oxalobacteraceae</taxon>
        <taxon>Undibacterium</taxon>
    </lineage>
</organism>
<sequence>FDADGLANGRIVDPGAPGLITLNQLQLSQAQLAQVSPRNADTLSFNVRFSDSVKQVDVSDFKLNFTGNAQGQIQFVEKIYDNLYRVQVNQLGGDGSVALSLNQAANNIVNLTGTSITQADISAPHILESHIANRSNSEKIAALYTLMYHRAPDYSGLQYWLSEMEHGKTMTDIARAFAGHSRFLSDYASLSNQQFVEVMYKEGLGNQGDSTGVAYWTGKINQGQSRPDMLAEFALATITADLVSAKKSQALSDADYWAASVRQNALLNRVDLGLEFAMKFGSASDPREASDLDVAYHAAKLLLTKVDASDDSLEAALLSLQTANSVSQVAALMHSSPQVELVGMHLVTDLL</sequence>
<dbReference type="InterPro" id="IPR038255">
    <property type="entry name" value="PBS_linker_sf"/>
</dbReference>
<dbReference type="AlphaFoldDB" id="A0A941E5T7"/>
<feature type="non-terminal residue" evidence="2">
    <location>
        <position position="1"/>
    </location>
</feature>
<dbReference type="Gene3D" id="1.10.3130.20">
    <property type="entry name" value="Phycobilisome linker domain"/>
    <property type="match status" value="1"/>
</dbReference>
<feature type="domain" description="DUF4214" evidence="1">
    <location>
        <begin position="174"/>
        <end position="235"/>
    </location>
</feature>
<name>A0A941E5T7_9BURK</name>
<keyword evidence="3" id="KW-1185">Reference proteome</keyword>
<comment type="caution">
    <text evidence="2">The sequence shown here is derived from an EMBL/GenBank/DDBJ whole genome shotgun (WGS) entry which is preliminary data.</text>
</comment>